<evidence type="ECO:0000313" key="4">
    <source>
        <dbReference type="EMBL" id="MEW9920335.1"/>
    </source>
</evidence>
<dbReference type="Proteomes" id="UP001556098">
    <property type="component" value="Unassembled WGS sequence"/>
</dbReference>
<sequence>MTGKVNFFIVGAPKCGTTTLHHFLIGHPSVDFGARKEPHLFATDLQMKGTITDSEYRSGYDFENSETRVFGDASVMHLYSERAAENIFDYNPFAKILIMLRPPVDFLVSYHHEQYYNQVEDRPSLREGWTLVGQRRAGSKIPSSCPDWRFLDYGEIARFDVQLLRYISRFPSENVRVGFLDDMKQRPEEFIAALYSFLDLSTDGRQELGHFASAKTYRRGWQKWLVRQASNSTVQTLWRSFKSNLGITRRFKFVHRFRVANTISGEKERIEKDFAREIEEHYSKSWESAQQLSASFRLLAN</sequence>
<dbReference type="Gene3D" id="3.40.50.300">
    <property type="entry name" value="P-loop containing nucleotide triphosphate hydrolases"/>
    <property type="match status" value="1"/>
</dbReference>
<accession>A0ABV3RMY2</accession>
<dbReference type="Pfam" id="PF00685">
    <property type="entry name" value="Sulfotransfer_1"/>
    <property type="match status" value="1"/>
</dbReference>
<dbReference type="InterPro" id="IPR000863">
    <property type="entry name" value="Sulfotransferase_dom"/>
</dbReference>
<dbReference type="PANTHER" id="PTHR10605">
    <property type="entry name" value="HEPARAN SULFATE SULFOTRANSFERASE"/>
    <property type="match status" value="1"/>
</dbReference>
<evidence type="ECO:0000256" key="1">
    <source>
        <dbReference type="ARBA" id="ARBA00022679"/>
    </source>
</evidence>
<protein>
    <submittedName>
        <fullName evidence="4">Sulfotransferase domain-containing protein</fullName>
    </submittedName>
</protein>
<evidence type="ECO:0000259" key="3">
    <source>
        <dbReference type="Pfam" id="PF00685"/>
    </source>
</evidence>
<feature type="domain" description="Sulfotransferase" evidence="3">
    <location>
        <begin position="7"/>
        <end position="207"/>
    </location>
</feature>
<keyword evidence="1" id="KW-0808">Transferase</keyword>
<reference evidence="4 5" key="1">
    <citation type="submission" date="2024-07" db="EMBL/GenBank/DDBJ databases">
        <title>Marimonas sp.nov., isolated from tidal-flat sediment.</title>
        <authorList>
            <person name="Jayan J.N."/>
            <person name="Lee S.S."/>
        </authorList>
    </citation>
    <scope>NUCLEOTIDE SEQUENCE [LARGE SCALE GENOMIC DNA]</scope>
    <source>
        <strain evidence="4 5">MJW-29</strain>
    </source>
</reference>
<name>A0ABV3RMY2_9RHOB</name>
<comment type="caution">
    <text evidence="4">The sequence shown here is derived from an EMBL/GenBank/DDBJ whole genome shotgun (WGS) entry which is preliminary data.</text>
</comment>
<keyword evidence="2" id="KW-0325">Glycoprotein</keyword>
<dbReference type="InterPro" id="IPR027417">
    <property type="entry name" value="P-loop_NTPase"/>
</dbReference>
<dbReference type="RefSeq" id="WP_367878040.1">
    <property type="nucleotide sequence ID" value="NZ_JBFNXX010000008.1"/>
</dbReference>
<dbReference type="EMBL" id="JBFNXX010000008">
    <property type="protein sequence ID" value="MEW9920335.1"/>
    <property type="molecule type" value="Genomic_DNA"/>
</dbReference>
<proteinExistence type="predicted"/>
<gene>
    <name evidence="4" type="ORF">AB2B41_12020</name>
</gene>
<dbReference type="PANTHER" id="PTHR10605:SF56">
    <property type="entry name" value="BIFUNCTIONAL HEPARAN SULFATE N-DEACETYLASE_N-SULFOTRANSFERASE"/>
    <property type="match status" value="1"/>
</dbReference>
<organism evidence="4 5">
    <name type="scientific">Sulfitobacter sediminis</name>
    <dbReference type="NCBI Taxonomy" id="3234186"/>
    <lineage>
        <taxon>Bacteria</taxon>
        <taxon>Pseudomonadati</taxon>
        <taxon>Pseudomonadota</taxon>
        <taxon>Alphaproteobacteria</taxon>
        <taxon>Rhodobacterales</taxon>
        <taxon>Roseobacteraceae</taxon>
        <taxon>Sulfitobacter</taxon>
    </lineage>
</organism>
<evidence type="ECO:0000313" key="5">
    <source>
        <dbReference type="Proteomes" id="UP001556098"/>
    </source>
</evidence>
<evidence type="ECO:0000256" key="2">
    <source>
        <dbReference type="ARBA" id="ARBA00023180"/>
    </source>
</evidence>
<keyword evidence="5" id="KW-1185">Reference proteome</keyword>
<dbReference type="InterPro" id="IPR037359">
    <property type="entry name" value="NST/OST"/>
</dbReference>
<dbReference type="SUPFAM" id="SSF52540">
    <property type="entry name" value="P-loop containing nucleoside triphosphate hydrolases"/>
    <property type="match status" value="1"/>
</dbReference>